<proteinExistence type="predicted"/>
<reference evidence="4 5" key="1">
    <citation type="journal article" date="2020" name="Fungal Divers.">
        <title>Resolving the Mortierellaceae phylogeny through synthesis of multi-gene phylogenetics and phylogenomics.</title>
        <authorList>
            <person name="Vandepol N."/>
            <person name="Liber J."/>
            <person name="Desiro A."/>
            <person name="Na H."/>
            <person name="Kennedy M."/>
            <person name="Barry K."/>
            <person name="Grigoriev I.V."/>
            <person name="Miller A.N."/>
            <person name="O'Donnell K."/>
            <person name="Stajich J.E."/>
            <person name="Bonito G."/>
        </authorList>
    </citation>
    <scope>NUCLEOTIDE SEQUENCE [LARGE SCALE GENOMIC DNA]</scope>
    <source>
        <strain evidence="4 5">AD045</strain>
    </source>
</reference>
<gene>
    <name evidence="4" type="ORF">BGZ96_006575</name>
</gene>
<dbReference type="PANTHER" id="PTHR24113">
    <property type="entry name" value="RAN GTPASE-ACTIVATING PROTEIN 1"/>
    <property type="match status" value="1"/>
</dbReference>
<dbReference type="InterPro" id="IPR027038">
    <property type="entry name" value="RanGap"/>
</dbReference>
<keyword evidence="5" id="KW-1185">Reference proteome</keyword>
<keyword evidence="1" id="KW-0343">GTPase activation</keyword>
<organism evidence="4 5">
    <name type="scientific">Linnemannia gamsii</name>
    <dbReference type="NCBI Taxonomy" id="64522"/>
    <lineage>
        <taxon>Eukaryota</taxon>
        <taxon>Fungi</taxon>
        <taxon>Fungi incertae sedis</taxon>
        <taxon>Mucoromycota</taxon>
        <taxon>Mortierellomycotina</taxon>
        <taxon>Mortierellomycetes</taxon>
        <taxon>Mortierellales</taxon>
        <taxon>Mortierellaceae</taxon>
        <taxon>Linnemannia</taxon>
    </lineage>
</organism>
<dbReference type="Pfam" id="PF13516">
    <property type="entry name" value="LRR_6"/>
    <property type="match status" value="2"/>
</dbReference>
<evidence type="ECO:0000256" key="1">
    <source>
        <dbReference type="ARBA" id="ARBA00022468"/>
    </source>
</evidence>
<dbReference type="Proteomes" id="UP001194696">
    <property type="component" value="Unassembled WGS sequence"/>
</dbReference>
<dbReference type="SUPFAM" id="SSF52047">
    <property type="entry name" value="RNI-like"/>
    <property type="match status" value="1"/>
</dbReference>
<evidence type="ECO:0000313" key="5">
    <source>
        <dbReference type="Proteomes" id="UP001194696"/>
    </source>
</evidence>
<accession>A0ABQ7JGR7</accession>
<dbReference type="PANTHER" id="PTHR24113:SF12">
    <property type="entry name" value="RAN GTPASE-ACTIVATING PROTEIN 1"/>
    <property type="match status" value="1"/>
</dbReference>
<keyword evidence="2" id="KW-0433">Leucine-rich repeat</keyword>
<keyword evidence="3" id="KW-0677">Repeat</keyword>
<name>A0ABQ7JGR7_9FUNG</name>
<evidence type="ECO:0000256" key="3">
    <source>
        <dbReference type="ARBA" id="ARBA00022737"/>
    </source>
</evidence>
<dbReference type="SMART" id="SM00368">
    <property type="entry name" value="LRR_RI"/>
    <property type="match status" value="2"/>
</dbReference>
<evidence type="ECO:0000313" key="4">
    <source>
        <dbReference type="EMBL" id="KAG0268977.1"/>
    </source>
</evidence>
<dbReference type="InterPro" id="IPR001611">
    <property type="entry name" value="Leu-rich_rpt"/>
</dbReference>
<comment type="caution">
    <text evidence="4">The sequence shown here is derived from an EMBL/GenBank/DDBJ whole genome shotgun (WGS) entry which is preliminary data.</text>
</comment>
<dbReference type="InterPro" id="IPR032675">
    <property type="entry name" value="LRR_dom_sf"/>
</dbReference>
<feature type="non-terminal residue" evidence="4">
    <location>
        <position position="1"/>
    </location>
</feature>
<protein>
    <submittedName>
        <fullName evidence="4">Uncharacterized protein</fullName>
    </submittedName>
</protein>
<sequence>TNSTLTTLALEDNSIGESGAVALSKALKTNSIMTTLNLENNSIGDNGAVALSKVSKAGTINIEY</sequence>
<dbReference type="Gene3D" id="3.80.10.10">
    <property type="entry name" value="Ribonuclease Inhibitor"/>
    <property type="match status" value="1"/>
</dbReference>
<evidence type="ECO:0000256" key="2">
    <source>
        <dbReference type="ARBA" id="ARBA00022614"/>
    </source>
</evidence>
<dbReference type="EMBL" id="JAAAIM010003195">
    <property type="protein sequence ID" value="KAG0268977.1"/>
    <property type="molecule type" value="Genomic_DNA"/>
</dbReference>